<name>A0ACB7X596_9ERIC</name>
<dbReference type="EMBL" id="CM037152">
    <property type="protein sequence ID" value="KAH7835962.1"/>
    <property type="molecule type" value="Genomic_DNA"/>
</dbReference>
<sequence length="134" mass="15445">MSNLHFSLVILTVCLISQSSGKAGVHIISGVPDHPSPLQARCQSKDDDIGTHTLLNGEEFSWRFRPNIIPTTLYFCHFYWGAKDRSFAVYDARISRLCKQDDYWNCDYYWVATPTGFNVSADNKVTWKTLNYWN</sequence>
<accession>A0ACB7X596</accession>
<dbReference type="Proteomes" id="UP000828048">
    <property type="component" value="Chromosome 2"/>
</dbReference>
<gene>
    <name evidence="1" type="ORF">Vadar_031497</name>
</gene>
<organism evidence="1 2">
    <name type="scientific">Vaccinium darrowii</name>
    <dbReference type="NCBI Taxonomy" id="229202"/>
    <lineage>
        <taxon>Eukaryota</taxon>
        <taxon>Viridiplantae</taxon>
        <taxon>Streptophyta</taxon>
        <taxon>Embryophyta</taxon>
        <taxon>Tracheophyta</taxon>
        <taxon>Spermatophyta</taxon>
        <taxon>Magnoliopsida</taxon>
        <taxon>eudicotyledons</taxon>
        <taxon>Gunneridae</taxon>
        <taxon>Pentapetalae</taxon>
        <taxon>asterids</taxon>
        <taxon>Ericales</taxon>
        <taxon>Ericaceae</taxon>
        <taxon>Vaccinioideae</taxon>
        <taxon>Vaccinieae</taxon>
        <taxon>Vaccinium</taxon>
    </lineage>
</organism>
<evidence type="ECO:0000313" key="1">
    <source>
        <dbReference type="EMBL" id="KAH7835962.1"/>
    </source>
</evidence>
<keyword evidence="2" id="KW-1185">Reference proteome</keyword>
<comment type="caution">
    <text evidence="1">The sequence shown here is derived from an EMBL/GenBank/DDBJ whole genome shotgun (WGS) entry which is preliminary data.</text>
</comment>
<reference evidence="1 2" key="1">
    <citation type="journal article" date="2021" name="Hortic Res">
        <title>High-quality reference genome and annotation aids understanding of berry development for evergreen blueberry (Vaccinium darrowii).</title>
        <authorList>
            <person name="Yu J."/>
            <person name="Hulse-Kemp A.M."/>
            <person name="Babiker E."/>
            <person name="Staton M."/>
        </authorList>
    </citation>
    <scope>NUCLEOTIDE SEQUENCE [LARGE SCALE GENOMIC DNA]</scope>
    <source>
        <strain evidence="2">cv. NJ 8807/NJ 8810</strain>
        <tissue evidence="1">Young leaf</tissue>
    </source>
</reference>
<protein>
    <submittedName>
        <fullName evidence="1">Uncharacterized protein</fullName>
    </submittedName>
</protein>
<proteinExistence type="predicted"/>
<evidence type="ECO:0000313" key="2">
    <source>
        <dbReference type="Proteomes" id="UP000828048"/>
    </source>
</evidence>